<keyword evidence="2 5" id="KW-0678">Repressor</keyword>
<evidence type="ECO:0000256" key="6">
    <source>
        <dbReference type="SAM" id="MobiDB-lite"/>
    </source>
</evidence>
<dbReference type="NCBIfam" id="TIGR00202">
    <property type="entry name" value="csrA"/>
    <property type="match status" value="1"/>
</dbReference>
<proteinExistence type="inferred from homology"/>
<dbReference type="FunFam" id="2.60.40.4380:FF:000002">
    <property type="entry name" value="Translational regulator CsrA"/>
    <property type="match status" value="1"/>
</dbReference>
<dbReference type="AlphaFoldDB" id="A0A1D8AW69"/>
<keyword evidence="4 5" id="KW-0694">RNA-binding</keyword>
<sequence>MLVLSRKANEAIIIGDGIEIRINRIEGDVVKIGIIAPRDVPIFRKEVHSAIVASNQAAALPHSAQTLPALPKISRPKDLGPVSPPMDGVKPAGRRNGAAA</sequence>
<evidence type="ECO:0000256" key="3">
    <source>
        <dbReference type="ARBA" id="ARBA00022845"/>
    </source>
</evidence>
<feature type="region of interest" description="Disordered" evidence="6">
    <location>
        <begin position="71"/>
        <end position="100"/>
    </location>
</feature>
<dbReference type="InterPro" id="IPR003751">
    <property type="entry name" value="CsrA"/>
</dbReference>
<dbReference type="GO" id="GO:0005829">
    <property type="term" value="C:cytosol"/>
    <property type="evidence" value="ECO:0007669"/>
    <property type="project" value="TreeGrafter"/>
</dbReference>
<dbReference type="GO" id="GO:0006109">
    <property type="term" value="P:regulation of carbohydrate metabolic process"/>
    <property type="evidence" value="ECO:0007669"/>
    <property type="project" value="InterPro"/>
</dbReference>
<dbReference type="SUPFAM" id="SSF117130">
    <property type="entry name" value="CsrA-like"/>
    <property type="match status" value="1"/>
</dbReference>
<dbReference type="KEGG" id="obg:Verru16b_02218"/>
<accession>A0A1D8AW69</accession>
<evidence type="ECO:0000313" key="8">
    <source>
        <dbReference type="Proteomes" id="UP000095228"/>
    </source>
</evidence>
<keyword evidence="1 5" id="KW-0963">Cytoplasm</keyword>
<keyword evidence="5" id="KW-1005">Bacterial flagellum biogenesis</keyword>
<dbReference type="HAMAP" id="MF_00167">
    <property type="entry name" value="CsrA"/>
    <property type="match status" value="1"/>
</dbReference>
<dbReference type="GO" id="GO:1902208">
    <property type="term" value="P:regulation of bacterial-type flagellum assembly"/>
    <property type="evidence" value="ECO:0007669"/>
    <property type="project" value="UniProtKB-UniRule"/>
</dbReference>
<reference evidence="7 8" key="1">
    <citation type="submission" date="2016-06" db="EMBL/GenBank/DDBJ databases">
        <title>Three novel species with peptidoglycan cell walls form the new genus Lacunisphaera gen. nov. in the family Opitutaceae of the verrucomicrobial subdivision 4.</title>
        <authorList>
            <person name="Rast P."/>
            <person name="Gloeckner I."/>
            <person name="Jogler M."/>
            <person name="Boedeker C."/>
            <person name="Jeske O."/>
            <person name="Wiegand S."/>
            <person name="Reinhardt R."/>
            <person name="Schumann P."/>
            <person name="Rohde M."/>
            <person name="Spring S."/>
            <person name="Gloeckner F.O."/>
            <person name="Jogler C."/>
        </authorList>
    </citation>
    <scope>NUCLEOTIDE SEQUENCE [LARGE SCALE GENOMIC DNA]</scope>
    <source>
        <strain evidence="7 8">IG16b</strain>
    </source>
</reference>
<dbReference type="Pfam" id="PF02599">
    <property type="entry name" value="CsrA"/>
    <property type="match status" value="1"/>
</dbReference>
<comment type="subcellular location">
    <subcellularLocation>
        <location evidence="5">Cytoplasm</location>
    </subcellularLocation>
</comment>
<dbReference type="GO" id="GO:0006402">
    <property type="term" value="P:mRNA catabolic process"/>
    <property type="evidence" value="ECO:0007669"/>
    <property type="project" value="InterPro"/>
</dbReference>
<keyword evidence="3 5" id="KW-0810">Translation regulation</keyword>
<dbReference type="STRING" id="1838286.Verru16b_02218"/>
<evidence type="ECO:0000256" key="5">
    <source>
        <dbReference type="HAMAP-Rule" id="MF_00167"/>
    </source>
</evidence>
<evidence type="ECO:0000256" key="2">
    <source>
        <dbReference type="ARBA" id="ARBA00022491"/>
    </source>
</evidence>
<dbReference type="InterPro" id="IPR036107">
    <property type="entry name" value="CsrA_sf"/>
</dbReference>
<keyword evidence="8" id="KW-1185">Reference proteome</keyword>
<dbReference type="RefSeq" id="WP_083270282.1">
    <property type="nucleotide sequence ID" value="NZ_CP016094.1"/>
</dbReference>
<evidence type="ECO:0000256" key="4">
    <source>
        <dbReference type="ARBA" id="ARBA00022884"/>
    </source>
</evidence>
<dbReference type="PANTHER" id="PTHR34984:SF1">
    <property type="entry name" value="CARBON STORAGE REGULATOR"/>
    <property type="match status" value="1"/>
</dbReference>
<dbReference type="PANTHER" id="PTHR34984">
    <property type="entry name" value="CARBON STORAGE REGULATOR"/>
    <property type="match status" value="1"/>
</dbReference>
<dbReference type="GO" id="GO:0048027">
    <property type="term" value="F:mRNA 5'-UTR binding"/>
    <property type="evidence" value="ECO:0007669"/>
    <property type="project" value="UniProtKB-UniRule"/>
</dbReference>
<comment type="similarity">
    <text evidence="5">Belongs to the CsrA/RsmA family.</text>
</comment>
<dbReference type="OrthoDB" id="9809061at2"/>
<evidence type="ECO:0000313" key="7">
    <source>
        <dbReference type="EMBL" id="AOS45142.1"/>
    </source>
</evidence>
<evidence type="ECO:0000256" key="1">
    <source>
        <dbReference type="ARBA" id="ARBA00022490"/>
    </source>
</evidence>
<dbReference type="Gene3D" id="2.60.40.4380">
    <property type="entry name" value="Translational regulator CsrA"/>
    <property type="match status" value="1"/>
</dbReference>
<dbReference type="GO" id="GO:0044781">
    <property type="term" value="P:bacterial-type flagellum organization"/>
    <property type="evidence" value="ECO:0007669"/>
    <property type="project" value="UniProtKB-KW"/>
</dbReference>
<comment type="function">
    <text evidence="5">A translational regulator that binds mRNA to regulate translation initiation and/or mRNA stability. Usually binds in the 5'-UTR at or near the Shine-Dalgarno sequence preventing ribosome-binding, thus repressing translation. Its main target seems to be the major flagellin gene, while its function is anatagonized by FliW.</text>
</comment>
<organism evidence="7 8">
    <name type="scientific">Lacunisphaera limnophila</name>
    <dbReference type="NCBI Taxonomy" id="1838286"/>
    <lineage>
        <taxon>Bacteria</taxon>
        <taxon>Pseudomonadati</taxon>
        <taxon>Verrucomicrobiota</taxon>
        <taxon>Opitutia</taxon>
        <taxon>Opitutales</taxon>
        <taxon>Opitutaceae</taxon>
        <taxon>Lacunisphaera</taxon>
    </lineage>
</organism>
<comment type="subunit">
    <text evidence="5">Homodimer; the beta-strands of each monomer intercalate to form a hydrophobic core, while the alpha-helices form wings that extend away from the core.</text>
</comment>
<name>A0A1D8AW69_9BACT</name>
<gene>
    <name evidence="5" type="primary">csrA</name>
    <name evidence="7" type="ORF">Verru16b_02218</name>
</gene>
<dbReference type="Proteomes" id="UP000095228">
    <property type="component" value="Chromosome"/>
</dbReference>
<dbReference type="EMBL" id="CP016094">
    <property type="protein sequence ID" value="AOS45142.1"/>
    <property type="molecule type" value="Genomic_DNA"/>
</dbReference>
<dbReference type="GO" id="GO:0045947">
    <property type="term" value="P:negative regulation of translational initiation"/>
    <property type="evidence" value="ECO:0007669"/>
    <property type="project" value="UniProtKB-UniRule"/>
</dbReference>
<protein>
    <recommendedName>
        <fullName evidence="5">Translational regulator CsrA</fullName>
    </recommendedName>
</protein>